<dbReference type="PANTHER" id="PTHR43037">
    <property type="entry name" value="UNNAMED PRODUCT-RELATED"/>
    <property type="match status" value="1"/>
</dbReference>
<dbReference type="AlphaFoldDB" id="A0A7U2F1G3"/>
<keyword evidence="5" id="KW-1185">Reference proteome</keyword>
<dbReference type="GO" id="GO:0006508">
    <property type="term" value="P:proteolysis"/>
    <property type="evidence" value="ECO:0007669"/>
    <property type="project" value="InterPro"/>
</dbReference>
<dbReference type="Gene3D" id="3.40.50.1820">
    <property type="entry name" value="alpha/beta hydrolase"/>
    <property type="match status" value="1"/>
</dbReference>
<evidence type="ECO:0000259" key="3">
    <source>
        <dbReference type="Pfam" id="PF00326"/>
    </source>
</evidence>
<gene>
    <name evidence="4" type="ORF">JI435_016170</name>
</gene>
<proteinExistence type="predicted"/>
<evidence type="ECO:0000256" key="2">
    <source>
        <dbReference type="SAM" id="SignalP"/>
    </source>
</evidence>
<dbReference type="InterPro" id="IPR029058">
    <property type="entry name" value="AB_hydrolase_fold"/>
</dbReference>
<reference evidence="5" key="1">
    <citation type="journal article" date="2021" name="BMC Genomics">
        <title>Chromosome-level genome assembly and manually-curated proteome of model necrotroph Parastagonospora nodorum Sn15 reveals a genome-wide trove of candidate effector homologs, and redundancy of virulence-related functions within an accessory chromosome.</title>
        <authorList>
            <person name="Bertazzoni S."/>
            <person name="Jones D.A.B."/>
            <person name="Phan H.T."/>
            <person name="Tan K.-C."/>
            <person name="Hane J.K."/>
        </authorList>
    </citation>
    <scope>NUCLEOTIDE SEQUENCE [LARGE SCALE GENOMIC DNA]</scope>
    <source>
        <strain evidence="5">SN15 / ATCC MYA-4574 / FGSC 10173)</strain>
    </source>
</reference>
<dbReference type="OrthoDB" id="449091at2759"/>
<dbReference type="Proteomes" id="UP000663193">
    <property type="component" value="Chromosome 6"/>
</dbReference>
<dbReference type="InterPro" id="IPR001375">
    <property type="entry name" value="Peptidase_S9_cat"/>
</dbReference>
<protein>
    <recommendedName>
        <fullName evidence="3">Peptidase S9 prolyl oligopeptidase catalytic domain-containing protein</fullName>
    </recommendedName>
</protein>
<dbReference type="VEuPathDB" id="FungiDB:JI435_016170"/>
<name>A0A7U2F1G3_PHANO</name>
<organism evidence="4 5">
    <name type="scientific">Phaeosphaeria nodorum (strain SN15 / ATCC MYA-4574 / FGSC 10173)</name>
    <name type="common">Glume blotch fungus</name>
    <name type="synonym">Parastagonospora nodorum</name>
    <dbReference type="NCBI Taxonomy" id="321614"/>
    <lineage>
        <taxon>Eukaryota</taxon>
        <taxon>Fungi</taxon>
        <taxon>Dikarya</taxon>
        <taxon>Ascomycota</taxon>
        <taxon>Pezizomycotina</taxon>
        <taxon>Dothideomycetes</taxon>
        <taxon>Pleosporomycetidae</taxon>
        <taxon>Pleosporales</taxon>
        <taxon>Pleosporineae</taxon>
        <taxon>Phaeosphaeriaceae</taxon>
        <taxon>Parastagonospora</taxon>
    </lineage>
</organism>
<evidence type="ECO:0000313" key="4">
    <source>
        <dbReference type="EMBL" id="QRC96726.1"/>
    </source>
</evidence>
<dbReference type="GO" id="GO:0008236">
    <property type="term" value="F:serine-type peptidase activity"/>
    <property type="evidence" value="ECO:0007669"/>
    <property type="project" value="InterPro"/>
</dbReference>
<feature type="domain" description="Peptidase S9 prolyl oligopeptidase catalytic" evidence="3">
    <location>
        <begin position="483"/>
        <end position="627"/>
    </location>
</feature>
<dbReference type="SUPFAM" id="SSF53474">
    <property type="entry name" value="alpha/beta-Hydrolases"/>
    <property type="match status" value="1"/>
</dbReference>
<evidence type="ECO:0000313" key="5">
    <source>
        <dbReference type="Proteomes" id="UP000663193"/>
    </source>
</evidence>
<sequence length="943" mass="102377">MAFHLEVSWLLLLCLCISVGSAQYHPLMANDTQASSMFSFSSTWHVLGPFQIGTRGMLMLESRLRNSTKPMTTPLVLLYLTLNAEATWGADPLEYVGGFRNLSYDPKATFRSSLPTNGTATWNVTEASKISSSSVSANASLSVSYSNVDWNFLKNIYGWAAVQYQAWARGELIIGGNDTQHVVLHTDAILEYWVDGQHYFGGDQYTFRKAPPVLHLTPGSHRIDLRLVRDVRAFGGILAPTIDVVVDVQQASGTLELAKPGILMSDVVDGKLASPIASVSLRNSGAADIEVVGIQAANVSSPFSFSGVEVGQQVLTESDIAALTADETSNLSSASTSGIVLVAGQTRSLVFNITLPSQNVPSVSYTVTYRNTDSQQQSTLQVSQDLRHLSIYKPHKITYLHPGGIVSYAVLRPPAKNATCRSGITKLPIVMNLHGAGLEVIDSPVPGTLDPVADLCAWVLFPTGVTPWSSDDWHNWGFADVEAAVETIPAWIESVGWNGPDVDVNRWIMSGHSNGGQGTWYALTHHPDKIVAAAPVSGYTSIQKYVPYELWQPADPRRTAVISASLNSYRHEMLMSNTRGIPIQQQHGQIDDNVPAYHSRFLAQQVYLAGSSSSYNELPGQNHWFDTIMTTQALVDFYYAHTSNEDELPRKLEQFTIVVGDPGDMGSKSGIRVLQLIDPGQYGRVEVKGHTIQTTNVMSLEFDPVLWQDTVTLNGADFRLDASRDAITSASSVKVLNIDAEEVLVTTDDDATINKRRGRQLGSMTAILRTQGPFVIRHAGTINASQIALQVSRNLHQYFQADSDIVSSLSESSIDNATGNIITLAIGDNIPSAPPESSIHGGSGNCSVVDHHGRKQEYGKRARGAAYLRPAGGERLELVIWGADEEGLRQAARIVPMMTGVGQPDFVVFGESAKWRGVEGVLAMGFFDANWKVTASSVLETGS</sequence>
<feature type="signal peptide" evidence="2">
    <location>
        <begin position="1"/>
        <end position="22"/>
    </location>
</feature>
<keyword evidence="1 2" id="KW-0732">Signal</keyword>
<evidence type="ECO:0000256" key="1">
    <source>
        <dbReference type="ARBA" id="ARBA00022729"/>
    </source>
</evidence>
<accession>A0A7U2F1G3</accession>
<dbReference type="PANTHER" id="PTHR43037:SF4">
    <property type="entry name" value="PEPTIDASE S9 PROLYL OLIGOPEPTIDASE CATALYTIC DOMAIN-CONTAINING PROTEIN"/>
    <property type="match status" value="1"/>
</dbReference>
<dbReference type="Pfam" id="PF00326">
    <property type="entry name" value="Peptidase_S9"/>
    <property type="match status" value="1"/>
</dbReference>
<dbReference type="EMBL" id="CP069028">
    <property type="protein sequence ID" value="QRC96726.1"/>
    <property type="molecule type" value="Genomic_DNA"/>
</dbReference>
<dbReference type="InterPro" id="IPR050955">
    <property type="entry name" value="Plant_Biomass_Hydrol_Est"/>
</dbReference>
<feature type="chain" id="PRO_5031271087" description="Peptidase S9 prolyl oligopeptidase catalytic domain-containing protein" evidence="2">
    <location>
        <begin position="23"/>
        <end position="943"/>
    </location>
</feature>